<evidence type="ECO:0000313" key="4">
    <source>
        <dbReference type="Proteomes" id="UP000005845"/>
    </source>
</evidence>
<evidence type="ECO:0000256" key="1">
    <source>
        <dbReference type="SAM" id="MobiDB-lite"/>
    </source>
</evidence>
<gene>
    <name evidence="3" type="ORF">GOSPT_118_00820</name>
</gene>
<keyword evidence="4" id="KW-1185">Reference proteome</keyword>
<organism evidence="3 4">
    <name type="scientific">Gordonia sputi NBRC 100414</name>
    <dbReference type="NCBI Taxonomy" id="1089453"/>
    <lineage>
        <taxon>Bacteria</taxon>
        <taxon>Bacillati</taxon>
        <taxon>Actinomycetota</taxon>
        <taxon>Actinomycetes</taxon>
        <taxon>Mycobacteriales</taxon>
        <taxon>Gordoniaceae</taxon>
        <taxon>Gordonia</taxon>
    </lineage>
</organism>
<feature type="region of interest" description="Disordered" evidence="1">
    <location>
        <begin position="44"/>
        <end position="95"/>
    </location>
</feature>
<protein>
    <recommendedName>
        <fullName evidence="5">Lipoprotein</fullName>
    </recommendedName>
</protein>
<name>H5U5J7_9ACTN</name>
<reference evidence="3 4" key="1">
    <citation type="submission" date="2012-02" db="EMBL/GenBank/DDBJ databases">
        <title>Whole genome shotgun sequence of Gordonia sputi NBRC 100414.</title>
        <authorList>
            <person name="Yoshida I."/>
            <person name="Hosoyama A."/>
            <person name="Tsuchikane K."/>
            <person name="Katsumata H."/>
            <person name="Yamazaki S."/>
            <person name="Fujita N."/>
        </authorList>
    </citation>
    <scope>NUCLEOTIDE SEQUENCE [LARGE SCALE GENOMIC DNA]</scope>
    <source>
        <strain evidence="3 4">NBRC 100414</strain>
    </source>
</reference>
<evidence type="ECO:0000256" key="2">
    <source>
        <dbReference type="SAM" id="SignalP"/>
    </source>
</evidence>
<keyword evidence="2" id="KW-0732">Signal</keyword>
<dbReference type="eggNOG" id="ENOG5031W07">
    <property type="taxonomic scope" value="Bacteria"/>
</dbReference>
<dbReference type="PROSITE" id="PS51257">
    <property type="entry name" value="PROKAR_LIPOPROTEIN"/>
    <property type="match status" value="1"/>
</dbReference>
<comment type="caution">
    <text evidence="3">The sequence shown here is derived from an EMBL/GenBank/DDBJ whole genome shotgun (WGS) entry which is preliminary data.</text>
</comment>
<dbReference type="AlphaFoldDB" id="H5U5J7"/>
<evidence type="ECO:0008006" key="5">
    <source>
        <dbReference type="Google" id="ProtNLM"/>
    </source>
</evidence>
<sequence>MRYRWTATTLAAAAVALSVAGCNPDDTPSATTSMPTVVVTTTMPASTTSGAEEADSGTAVEKSDSQDGGATQASGGGSQTARPLPPGHGVGSSAFVGDWTRHASSLDLAGDQTGTLLMGSGALNTEKWSVTWTRRGMGITITIGDLIVKSGEGVGDISKGETVSGDLSTGAHGGPTLVTKGLGDTGGPLTWCSAASAGTPACGA</sequence>
<feature type="chain" id="PRO_5038474929" description="Lipoprotein" evidence="2">
    <location>
        <begin position="21"/>
        <end position="204"/>
    </location>
</feature>
<dbReference type="Proteomes" id="UP000005845">
    <property type="component" value="Unassembled WGS sequence"/>
</dbReference>
<dbReference type="RefSeq" id="WP_005208149.1">
    <property type="nucleotide sequence ID" value="NZ_BAFC01000116.1"/>
</dbReference>
<evidence type="ECO:0000313" key="3">
    <source>
        <dbReference type="EMBL" id="GAB41005.1"/>
    </source>
</evidence>
<accession>H5U5J7</accession>
<feature type="signal peptide" evidence="2">
    <location>
        <begin position="1"/>
        <end position="20"/>
    </location>
</feature>
<dbReference type="EMBL" id="BAFC01000116">
    <property type="protein sequence ID" value="GAB41005.1"/>
    <property type="molecule type" value="Genomic_DNA"/>
</dbReference>
<proteinExistence type="predicted"/>